<accession>A0A9D7FAW0</accession>
<organism evidence="2 3">
    <name type="scientific">Candidatus Propionivibrio dominans</name>
    <dbReference type="NCBI Taxonomy" id="2954373"/>
    <lineage>
        <taxon>Bacteria</taxon>
        <taxon>Pseudomonadati</taxon>
        <taxon>Pseudomonadota</taxon>
        <taxon>Betaproteobacteria</taxon>
        <taxon>Rhodocyclales</taxon>
        <taxon>Rhodocyclaceae</taxon>
        <taxon>Propionivibrio</taxon>
    </lineage>
</organism>
<proteinExistence type="predicted"/>
<keyword evidence="1" id="KW-0472">Membrane</keyword>
<dbReference type="EMBL" id="JADJNC010000011">
    <property type="protein sequence ID" value="MBK7423068.1"/>
    <property type="molecule type" value="Genomic_DNA"/>
</dbReference>
<reference evidence="2" key="1">
    <citation type="submission" date="2020-10" db="EMBL/GenBank/DDBJ databases">
        <title>Connecting structure to function with the recovery of over 1000 high-quality activated sludge metagenome-assembled genomes encoding full-length rRNA genes using long-read sequencing.</title>
        <authorList>
            <person name="Singleton C.M."/>
            <person name="Petriglieri F."/>
            <person name="Kristensen J.M."/>
            <person name="Kirkegaard R.H."/>
            <person name="Michaelsen T.Y."/>
            <person name="Andersen M.H."/>
            <person name="Karst S.M."/>
            <person name="Dueholm M.S."/>
            <person name="Nielsen P.H."/>
            <person name="Albertsen M."/>
        </authorList>
    </citation>
    <scope>NUCLEOTIDE SEQUENCE</scope>
    <source>
        <strain evidence="2">EsbW_18-Q3-R4-48_MAXAC.044</strain>
    </source>
</reference>
<feature type="transmembrane region" description="Helical" evidence="1">
    <location>
        <begin position="158"/>
        <end position="177"/>
    </location>
</feature>
<evidence type="ECO:0000313" key="2">
    <source>
        <dbReference type="EMBL" id="MBK7423068.1"/>
    </source>
</evidence>
<keyword evidence="1" id="KW-1133">Transmembrane helix</keyword>
<feature type="transmembrane region" description="Helical" evidence="1">
    <location>
        <begin position="46"/>
        <end position="76"/>
    </location>
</feature>
<evidence type="ECO:0000256" key="1">
    <source>
        <dbReference type="SAM" id="Phobius"/>
    </source>
</evidence>
<comment type="caution">
    <text evidence="2">The sequence shown here is derived from an EMBL/GenBank/DDBJ whole genome shotgun (WGS) entry which is preliminary data.</text>
</comment>
<feature type="transmembrane region" description="Helical" evidence="1">
    <location>
        <begin position="214"/>
        <end position="232"/>
    </location>
</feature>
<gene>
    <name evidence="2" type="ORF">IPJ48_08220</name>
</gene>
<keyword evidence="1" id="KW-0812">Transmembrane</keyword>
<evidence type="ECO:0000313" key="3">
    <source>
        <dbReference type="Proteomes" id="UP000886602"/>
    </source>
</evidence>
<feature type="transmembrane region" description="Helical" evidence="1">
    <location>
        <begin position="183"/>
        <end position="202"/>
    </location>
</feature>
<sequence>MHPAHVEVAAWIASRKDLIAATLGFLSLALLARALRRDWPWRDMLLAALALFVACFGKASAMTFILLVTVLIGMCWNDSAEISRAKKLGILLLFWALLAVAFVIHLQVGASNGIRIDNHPGLWVMLDRASRILTAQIGILLFPYPLRFYYDVYQLGEWHWLVTASAALLLFLSLGVLSQRRSLWAIGVVLMFAPLFVYLQLMPFTSWSLASERYAFVPVAGLALVLIDLLGRMASPKIIGGLIMMIVLPSALLVWSRVDDWGGGKTSLLDHEYALQPGFHNAIRDRIGFTLLPEKRYAEAAVLARQVPRPYAAEALLAFIDAEQAYRSMSDNRSSAAGKEDLALRQNFCSAVAKLHSATRHGYTQIPHEADVTYNNILRSRDQVMKYRFGDAKVMCVGDGS</sequence>
<feature type="transmembrane region" description="Helical" evidence="1">
    <location>
        <begin position="88"/>
        <end position="108"/>
    </location>
</feature>
<name>A0A9D7FAW0_9RHOO</name>
<protein>
    <submittedName>
        <fullName evidence="2">Uncharacterized protein</fullName>
    </submittedName>
</protein>
<feature type="transmembrane region" description="Helical" evidence="1">
    <location>
        <begin position="238"/>
        <end position="255"/>
    </location>
</feature>
<dbReference type="AlphaFoldDB" id="A0A9D7FAW0"/>
<dbReference type="Proteomes" id="UP000886602">
    <property type="component" value="Unassembled WGS sequence"/>
</dbReference>